<evidence type="ECO:0000256" key="2">
    <source>
        <dbReference type="ARBA" id="ARBA00022692"/>
    </source>
</evidence>
<feature type="transmembrane region" description="Helical" evidence="6">
    <location>
        <begin position="464"/>
        <end position="482"/>
    </location>
</feature>
<feature type="region of interest" description="Disordered" evidence="5">
    <location>
        <begin position="585"/>
        <end position="616"/>
    </location>
</feature>
<feature type="transmembrane region" description="Helical" evidence="6">
    <location>
        <begin position="61"/>
        <end position="82"/>
    </location>
</feature>
<dbReference type="EMBL" id="JAGSYN010000170">
    <property type="protein sequence ID" value="KAG7662538.1"/>
    <property type="molecule type" value="Genomic_DNA"/>
</dbReference>
<keyword evidence="2 6" id="KW-0812">Transmembrane</keyword>
<feature type="transmembrane region" description="Helical" evidence="6">
    <location>
        <begin position="671"/>
        <end position="694"/>
    </location>
</feature>
<dbReference type="GO" id="GO:0034755">
    <property type="term" value="P:iron ion transmembrane transport"/>
    <property type="evidence" value="ECO:0007669"/>
    <property type="project" value="TreeGrafter"/>
</dbReference>
<feature type="transmembrane region" description="Helical" evidence="6">
    <location>
        <begin position="161"/>
        <end position="186"/>
    </location>
</feature>
<evidence type="ECO:0000256" key="4">
    <source>
        <dbReference type="ARBA" id="ARBA00023136"/>
    </source>
</evidence>
<feature type="compositionally biased region" description="Low complexity" evidence="5">
    <location>
        <begin position="600"/>
        <end position="616"/>
    </location>
</feature>
<evidence type="ECO:0000256" key="5">
    <source>
        <dbReference type="SAM" id="MobiDB-lite"/>
    </source>
</evidence>
<feature type="transmembrane region" description="Helical" evidence="6">
    <location>
        <begin position="350"/>
        <end position="373"/>
    </location>
</feature>
<dbReference type="GeneID" id="73470734"/>
<evidence type="ECO:0000256" key="6">
    <source>
        <dbReference type="SAM" id="Phobius"/>
    </source>
</evidence>
<evidence type="ECO:0000256" key="3">
    <source>
        <dbReference type="ARBA" id="ARBA00022989"/>
    </source>
</evidence>
<accession>A0A8J5UGK9</accession>
<feature type="region of interest" description="Disordered" evidence="5">
    <location>
        <begin position="376"/>
        <end position="400"/>
    </location>
</feature>
<evidence type="ECO:0000256" key="1">
    <source>
        <dbReference type="ARBA" id="ARBA00004141"/>
    </source>
</evidence>
<dbReference type="OrthoDB" id="409173at2759"/>
<keyword evidence="4 6" id="KW-0472">Membrane</keyword>
<feature type="transmembrane region" description="Helical" evidence="6">
    <location>
        <begin position="223"/>
        <end position="241"/>
    </location>
</feature>
<dbReference type="GO" id="GO:0005384">
    <property type="term" value="F:manganese ion transmembrane transporter activity"/>
    <property type="evidence" value="ECO:0007669"/>
    <property type="project" value="TreeGrafter"/>
</dbReference>
<dbReference type="AlphaFoldDB" id="A0A8J5UGK9"/>
<feature type="region of interest" description="Disordered" evidence="5">
    <location>
        <begin position="264"/>
        <end position="285"/>
    </location>
</feature>
<dbReference type="GO" id="GO:0030026">
    <property type="term" value="P:intracellular manganese ion homeostasis"/>
    <property type="evidence" value="ECO:0007669"/>
    <property type="project" value="TreeGrafter"/>
</dbReference>
<feature type="transmembrane region" description="Helical" evidence="6">
    <location>
        <begin position="103"/>
        <end position="128"/>
    </location>
</feature>
<feature type="compositionally biased region" description="Basic and acidic residues" evidence="5">
    <location>
        <begin position="379"/>
        <end position="388"/>
    </location>
</feature>
<dbReference type="InterPro" id="IPR001046">
    <property type="entry name" value="NRAMP_fam"/>
</dbReference>
<dbReference type="GO" id="GO:0005886">
    <property type="term" value="C:plasma membrane"/>
    <property type="evidence" value="ECO:0007669"/>
    <property type="project" value="TreeGrafter"/>
</dbReference>
<proteinExistence type="inferred from homology"/>
<comment type="caution">
    <text evidence="7">The sequence shown here is derived from an EMBL/GenBank/DDBJ whole genome shotgun (WGS) entry which is preliminary data.</text>
</comment>
<gene>
    <name evidence="7" type="ORF">J8A68_003934</name>
</gene>
<keyword evidence="3 6" id="KW-1133">Transmembrane helix</keyword>
<protein>
    <submittedName>
        <fullName evidence="7">SMF2</fullName>
    </submittedName>
</protein>
<dbReference type="PANTHER" id="PTHR11706:SF50">
    <property type="entry name" value="MANGANESE TRANSPORTER SMF2"/>
    <property type="match status" value="1"/>
</dbReference>
<keyword evidence="8" id="KW-1185">Reference proteome</keyword>
<feature type="transmembrane region" description="Helical" evidence="6">
    <location>
        <begin position="494"/>
        <end position="513"/>
    </location>
</feature>
<reference evidence="7 8" key="1">
    <citation type="journal article" date="2021" name="DNA Res.">
        <title>Genome analysis of Candida subhashii reveals its hybrid nature and dual mitochondrial genome conformations.</title>
        <authorList>
            <person name="Mixao V."/>
            <person name="Hegedusova E."/>
            <person name="Saus E."/>
            <person name="Pryszcz L.P."/>
            <person name="Cillingova A."/>
            <person name="Nosek J."/>
            <person name="Gabaldon T."/>
        </authorList>
    </citation>
    <scope>NUCLEOTIDE SEQUENCE [LARGE SCALE GENOMIC DNA]</scope>
    <source>
        <strain evidence="7 8">CBS 10753</strain>
    </source>
</reference>
<dbReference type="NCBIfam" id="NF037982">
    <property type="entry name" value="Nramp_1"/>
    <property type="match status" value="1"/>
</dbReference>
<feature type="transmembrane region" description="Helical" evidence="6">
    <location>
        <begin position="26"/>
        <end position="41"/>
    </location>
</feature>
<organism evidence="7 8">
    <name type="scientific">[Candida] subhashii</name>
    <dbReference type="NCBI Taxonomy" id="561895"/>
    <lineage>
        <taxon>Eukaryota</taxon>
        <taxon>Fungi</taxon>
        <taxon>Dikarya</taxon>
        <taxon>Ascomycota</taxon>
        <taxon>Saccharomycotina</taxon>
        <taxon>Pichiomycetes</taxon>
        <taxon>Debaryomycetaceae</taxon>
        <taxon>Spathaspora</taxon>
    </lineage>
</organism>
<feature type="transmembrane region" description="Helical" evidence="6">
    <location>
        <begin position="134"/>
        <end position="154"/>
    </location>
</feature>
<dbReference type="PANTHER" id="PTHR11706">
    <property type="entry name" value="SOLUTE CARRIER PROTEIN FAMILY 11 MEMBER"/>
    <property type="match status" value="1"/>
</dbReference>
<dbReference type="RefSeq" id="XP_049262771.1">
    <property type="nucleotide sequence ID" value="XM_049407840.1"/>
</dbReference>
<dbReference type="Proteomes" id="UP000694255">
    <property type="component" value="Unassembled WGS sequence"/>
</dbReference>
<comment type="subcellular location">
    <subcellularLocation>
        <location evidence="1">Membrane</location>
        <topology evidence="1">Multi-pass membrane protein</topology>
    </subcellularLocation>
</comment>
<evidence type="ECO:0000313" key="7">
    <source>
        <dbReference type="EMBL" id="KAG7662538.1"/>
    </source>
</evidence>
<dbReference type="HAMAP" id="MF_00221">
    <property type="entry name" value="NRAMP"/>
    <property type="match status" value="1"/>
</dbReference>
<dbReference type="GO" id="GO:0015086">
    <property type="term" value="F:cadmium ion transmembrane transporter activity"/>
    <property type="evidence" value="ECO:0007669"/>
    <property type="project" value="TreeGrafter"/>
</dbReference>
<dbReference type="NCBIfam" id="TIGR01197">
    <property type="entry name" value="nramp"/>
    <property type="match status" value="1"/>
</dbReference>
<feature type="transmembrane region" description="Helical" evidence="6">
    <location>
        <begin position="422"/>
        <end position="444"/>
    </location>
</feature>
<name>A0A8J5UGK9_9ASCO</name>
<dbReference type="Pfam" id="PF01566">
    <property type="entry name" value="Nramp"/>
    <property type="match status" value="2"/>
</dbReference>
<sequence length="704" mass="77456">MTQTTIISNIRNTLSMKNLISTLKKYSRFIGPGLMVSVAYMDPGNYSTAVAAGSAYKYKLLFSIFLSNCLAIFLQILAAKLGAITGLDLASNCKEHFSFNVNIILYILTEIAIIATDLAEVVGTAIALNILFNIPLLVGVMITVIDVLVVLMAYRPKGPLLFIRIFESFVSLLVAATVVCFAIELYQVGNDSNINFSLGEVFAGFLPSPEVVDMSDRKGGNGLFLSLAILGATVMPHSLYLGSGLVQARLKDFDIKNGHYYNKTKQPKQQQPVEEEDITTTASSSSMEFNNITPIATPVNESNFPFIANPLQDQYEKDDDATLDPEDEDDNYRPSIHAIDDTMTYTMVELVISLFTVALFVNSAILIVAGATLNNSNHTKRDNDHESDSDSDNENSSGGDNYENADLFTIYNLLTKHLSPTAGFVFALALLCSGQSAGVVCTLAGQMVSEGFLNWTFNPVVRRLITRALAIMPCVFVVSIAGREGLGQILNGSQVVLSLLLPFVTAPLIYFTCNKKIMRVPIYIRDGDEEIDQQSQDVDHQQQEHIPVNPFDDDEITLSMKIANKPTAKPFQSSQSAIKLQDLRNSHPCAGWDDDEESSSEQQQPEEQPLIITSPNNIPIPPASIQYSQPIMTRIQSRVENDSDGFPLEEYQGEEGGDIYRIKGYKDFSNGVWTSVFAILIWGFITCLNLYLIGSMALGYDVPL</sequence>
<evidence type="ECO:0000313" key="8">
    <source>
        <dbReference type="Proteomes" id="UP000694255"/>
    </source>
</evidence>